<dbReference type="Gene3D" id="1.10.443.20">
    <property type="entry name" value="Centromere DNA-binding protein complex CBF3 subunit, domain 2"/>
    <property type="match status" value="1"/>
</dbReference>
<dbReference type="Proteomes" id="UP000018721">
    <property type="component" value="Unassembled WGS sequence"/>
</dbReference>
<evidence type="ECO:0000313" key="2">
    <source>
        <dbReference type="EMBL" id="ETI35016.1"/>
    </source>
</evidence>
<dbReference type="HOGENOM" id="CLU_1800269_0_0_1"/>
<dbReference type="GO" id="GO:0003677">
    <property type="term" value="F:DNA binding"/>
    <property type="evidence" value="ECO:0007669"/>
    <property type="project" value="InterPro"/>
</dbReference>
<sequence>MDTVESVYSALLAREAIRAMSGHPPRSRKYYLERAILDPQDCMQTRISPGLDTYKKILDGTWERKLAARGFTELMEYLRVVLIQDSAFMFKHLPPRIKNHAAFGDRFQQYRTQVLARAQTSQHSMEMQLPVAMPLLSQQNRTHQ</sequence>
<reference evidence="2 3" key="1">
    <citation type="submission" date="2013-11" db="EMBL/GenBank/DDBJ databases">
        <title>The Genome Sequence of Phytophthora parasitica P1569.</title>
        <authorList>
            <consortium name="The Broad Institute Genomics Platform"/>
            <person name="Russ C."/>
            <person name="Tyler B."/>
            <person name="Panabieres F."/>
            <person name="Shan W."/>
            <person name="Tripathy S."/>
            <person name="Grunwald N."/>
            <person name="Machado M."/>
            <person name="Johnson C.S."/>
            <person name="Arredondo F."/>
            <person name="Hong C."/>
            <person name="Coffey M."/>
            <person name="Young S.K."/>
            <person name="Zeng Q."/>
            <person name="Gargeya S."/>
            <person name="Fitzgerald M."/>
            <person name="Abouelleil A."/>
            <person name="Alvarado L."/>
            <person name="Chapman S.B."/>
            <person name="Gainer-Dewar J."/>
            <person name="Goldberg J."/>
            <person name="Griggs A."/>
            <person name="Gujja S."/>
            <person name="Hansen M."/>
            <person name="Howarth C."/>
            <person name="Imamovic A."/>
            <person name="Ireland A."/>
            <person name="Larimer J."/>
            <person name="McCowan C."/>
            <person name="Murphy C."/>
            <person name="Pearson M."/>
            <person name="Poon T.W."/>
            <person name="Priest M."/>
            <person name="Roberts A."/>
            <person name="Saif S."/>
            <person name="Shea T."/>
            <person name="Sykes S."/>
            <person name="Wortman J."/>
            <person name="Nusbaum C."/>
            <person name="Birren B."/>
        </authorList>
    </citation>
    <scope>NUCLEOTIDE SEQUENCE [LARGE SCALE GENOMIC DNA]</scope>
    <source>
        <strain evidence="2 3">P1569</strain>
    </source>
</reference>
<proteinExistence type="predicted"/>
<dbReference type="EMBL" id="ANIZ01003246">
    <property type="protein sequence ID" value="ETI35016.1"/>
    <property type="molecule type" value="Genomic_DNA"/>
</dbReference>
<dbReference type="InterPro" id="IPR038279">
    <property type="entry name" value="Ndc10_dom2_sf"/>
</dbReference>
<gene>
    <name evidence="2" type="ORF">F443_18590</name>
</gene>
<dbReference type="Pfam" id="PF16787">
    <property type="entry name" value="NDC10_II"/>
    <property type="match status" value="1"/>
</dbReference>
<evidence type="ECO:0000259" key="1">
    <source>
        <dbReference type="Pfam" id="PF16787"/>
    </source>
</evidence>
<comment type="caution">
    <text evidence="2">The sequence shown here is derived from an EMBL/GenBank/DDBJ whole genome shotgun (WGS) entry which is preliminary data.</text>
</comment>
<feature type="domain" description="Ndc10" evidence="1">
    <location>
        <begin position="5"/>
        <end position="94"/>
    </location>
</feature>
<keyword evidence="3" id="KW-1185">Reference proteome</keyword>
<organism evidence="2 3">
    <name type="scientific">Phytophthora nicotianae P1569</name>
    <dbReference type="NCBI Taxonomy" id="1317065"/>
    <lineage>
        <taxon>Eukaryota</taxon>
        <taxon>Sar</taxon>
        <taxon>Stramenopiles</taxon>
        <taxon>Oomycota</taxon>
        <taxon>Peronosporomycetes</taxon>
        <taxon>Peronosporales</taxon>
        <taxon>Peronosporaceae</taxon>
        <taxon>Phytophthora</taxon>
    </lineage>
</organism>
<dbReference type="InterPro" id="IPR031872">
    <property type="entry name" value="NDC10_II"/>
</dbReference>
<evidence type="ECO:0000313" key="3">
    <source>
        <dbReference type="Proteomes" id="UP000018721"/>
    </source>
</evidence>
<name>V9E7Q6_PHYNI</name>
<protein>
    <recommendedName>
        <fullName evidence="1">Ndc10 domain-containing protein</fullName>
    </recommendedName>
</protein>
<dbReference type="AlphaFoldDB" id="V9E7Q6"/>
<accession>V9E7Q6</accession>